<organism evidence="2 3">
    <name type="scientific">Brachionus plicatilis</name>
    <name type="common">Marine rotifer</name>
    <name type="synonym">Brachionus muelleri</name>
    <dbReference type="NCBI Taxonomy" id="10195"/>
    <lineage>
        <taxon>Eukaryota</taxon>
        <taxon>Metazoa</taxon>
        <taxon>Spiralia</taxon>
        <taxon>Gnathifera</taxon>
        <taxon>Rotifera</taxon>
        <taxon>Eurotatoria</taxon>
        <taxon>Monogononta</taxon>
        <taxon>Pseudotrocha</taxon>
        <taxon>Ploima</taxon>
        <taxon>Brachionidae</taxon>
        <taxon>Brachionus</taxon>
    </lineage>
</organism>
<dbReference type="EMBL" id="REGN01004836">
    <property type="protein sequence ID" value="RNA15996.1"/>
    <property type="molecule type" value="Genomic_DNA"/>
</dbReference>
<dbReference type="Proteomes" id="UP000276133">
    <property type="component" value="Unassembled WGS sequence"/>
</dbReference>
<gene>
    <name evidence="2" type="ORF">BpHYR1_050988</name>
</gene>
<keyword evidence="3" id="KW-1185">Reference proteome</keyword>
<dbReference type="AlphaFoldDB" id="A0A3M7QXC8"/>
<reference evidence="2 3" key="1">
    <citation type="journal article" date="2018" name="Sci. Rep.">
        <title>Genomic signatures of local adaptation to the degree of environmental predictability in rotifers.</title>
        <authorList>
            <person name="Franch-Gras L."/>
            <person name="Hahn C."/>
            <person name="Garcia-Roger E.M."/>
            <person name="Carmona M.J."/>
            <person name="Serra M."/>
            <person name="Gomez A."/>
        </authorList>
    </citation>
    <scope>NUCLEOTIDE SEQUENCE [LARGE SCALE GENOMIC DNA]</scope>
    <source>
        <strain evidence="2">HYR1</strain>
    </source>
</reference>
<evidence type="ECO:0000313" key="2">
    <source>
        <dbReference type="EMBL" id="RNA15996.1"/>
    </source>
</evidence>
<proteinExistence type="predicted"/>
<protein>
    <submittedName>
        <fullName evidence="2">Uncharacterized protein</fullName>
    </submittedName>
</protein>
<comment type="caution">
    <text evidence="2">The sequence shown here is derived from an EMBL/GenBank/DDBJ whole genome shotgun (WGS) entry which is preliminary data.</text>
</comment>
<feature type="transmembrane region" description="Helical" evidence="1">
    <location>
        <begin position="26"/>
        <end position="46"/>
    </location>
</feature>
<evidence type="ECO:0000256" key="1">
    <source>
        <dbReference type="SAM" id="Phobius"/>
    </source>
</evidence>
<evidence type="ECO:0000313" key="3">
    <source>
        <dbReference type="Proteomes" id="UP000276133"/>
    </source>
</evidence>
<keyword evidence="1" id="KW-1133">Transmembrane helix</keyword>
<accession>A0A3M7QXC8</accession>
<keyword evidence="1" id="KW-0472">Membrane</keyword>
<sequence>MQDMKLGVLNRTLGKFGKKYLLNSKGYLMIEIIHYLLLTMIFNILFRFNFILNQILVKFEQTGVELLKFSWNACLSLIHDAY</sequence>
<keyword evidence="1" id="KW-0812">Transmembrane</keyword>
<name>A0A3M7QXC8_BRAPC</name>